<reference evidence="1" key="1">
    <citation type="submission" date="2020-05" db="EMBL/GenBank/DDBJ databases">
        <authorList>
            <person name="Chiriac C."/>
            <person name="Salcher M."/>
            <person name="Ghai R."/>
            <person name="Kavagutti S V."/>
        </authorList>
    </citation>
    <scope>NUCLEOTIDE SEQUENCE</scope>
</reference>
<dbReference type="EMBL" id="LR798342">
    <property type="protein sequence ID" value="CAB5225507.1"/>
    <property type="molecule type" value="Genomic_DNA"/>
</dbReference>
<dbReference type="NCBIfam" id="TIGR03299">
    <property type="entry name" value="LGT_TIGR03299"/>
    <property type="match status" value="1"/>
</dbReference>
<name>A0A6J7X4F5_9CAUD</name>
<dbReference type="InterPro" id="IPR026325">
    <property type="entry name" value="DUF932"/>
</dbReference>
<dbReference type="InterPro" id="IPR017686">
    <property type="entry name" value="Phg/plasmid-like_prot"/>
</dbReference>
<evidence type="ECO:0000313" key="1">
    <source>
        <dbReference type="EMBL" id="CAB5225507.1"/>
    </source>
</evidence>
<protein>
    <submittedName>
        <fullName evidence="1">LGT_TIGR03299, phage/plasmid-like protein TIGR03299</fullName>
    </submittedName>
</protein>
<organism evidence="1">
    <name type="scientific">uncultured Caudovirales phage</name>
    <dbReference type="NCBI Taxonomy" id="2100421"/>
    <lineage>
        <taxon>Viruses</taxon>
        <taxon>Duplodnaviria</taxon>
        <taxon>Heunggongvirae</taxon>
        <taxon>Uroviricota</taxon>
        <taxon>Caudoviricetes</taxon>
        <taxon>Peduoviridae</taxon>
        <taxon>Maltschvirus</taxon>
        <taxon>Maltschvirus maltsch</taxon>
    </lineage>
</organism>
<gene>
    <name evidence="1" type="ORF">UFOVP746_26</name>
</gene>
<dbReference type="Pfam" id="PF06067">
    <property type="entry name" value="DUF932"/>
    <property type="match status" value="1"/>
</dbReference>
<proteinExistence type="predicted"/>
<accession>A0A6J7X4F5</accession>
<sequence length="320" mass="36005">MAHQLSVREDGFVEHAFVGETPWHGLGQRLDENASMDTWRKAAGMDWTIEQTECQFTPESGNLTIIPDRFVQYRSDNNFPLSVVSARYKPVQPAQVLEFFHDLVEENGFKLHTAGTLFGGKRLWALAETGKFAEVSKGDNVGGYLLLSTSCDKSLATTARFTTIRVVCNNTLSFATKNNDNMVSFNHLTEFNHELIKAKLGSAVESFGAFMDVAKELKKQKLTTNQAVDFVRKLVLTNTQLVDDNYDFTKHRGYRKIMDLFQVEAIGIDLAGQTKWGMLNAVTEYFDHHHPARTPDARLNNTWFGTGDNLKSDALRLLTA</sequence>